<dbReference type="InterPro" id="IPR023296">
    <property type="entry name" value="Glyco_hydro_beta-prop_sf"/>
</dbReference>
<evidence type="ECO:0000256" key="1">
    <source>
        <dbReference type="SAM" id="SignalP"/>
    </source>
</evidence>
<dbReference type="CDD" id="cd08984">
    <property type="entry name" value="GH43-like"/>
    <property type="match status" value="1"/>
</dbReference>
<feature type="signal peptide" evidence="1">
    <location>
        <begin position="1"/>
        <end position="24"/>
    </location>
</feature>
<keyword evidence="3" id="KW-1185">Reference proteome</keyword>
<keyword evidence="1" id="KW-0732">Signal</keyword>
<proteinExistence type="predicted"/>
<dbReference type="SUPFAM" id="SSF75005">
    <property type="entry name" value="Arabinanase/levansucrase/invertase"/>
    <property type="match status" value="1"/>
</dbReference>
<dbReference type="RefSeq" id="WP_081155832.1">
    <property type="nucleotide sequence ID" value="NZ_LVYD01000124.1"/>
</dbReference>
<dbReference type="OrthoDB" id="9759709at2"/>
<keyword evidence="2" id="KW-0378">Hydrolase</keyword>
<dbReference type="AlphaFoldDB" id="A0A1V9FET4"/>
<dbReference type="EMBL" id="LVYD01000124">
    <property type="protein sequence ID" value="OQP56869.1"/>
    <property type="molecule type" value="Genomic_DNA"/>
</dbReference>
<dbReference type="GO" id="GO:0016787">
    <property type="term" value="F:hydrolase activity"/>
    <property type="evidence" value="ECO:0007669"/>
    <property type="project" value="UniProtKB-KW"/>
</dbReference>
<feature type="chain" id="PRO_5012845288" evidence="1">
    <location>
        <begin position="25"/>
        <end position="337"/>
    </location>
</feature>
<gene>
    <name evidence="2" type="ORF">A3860_09810</name>
</gene>
<reference evidence="2 3" key="1">
    <citation type="submission" date="2016-03" db="EMBL/GenBank/DDBJ databases">
        <title>Niastella vici sp. nov., isolated from farmland soil.</title>
        <authorList>
            <person name="Chen L."/>
            <person name="Wang D."/>
            <person name="Yang S."/>
            <person name="Wang G."/>
        </authorList>
    </citation>
    <scope>NUCLEOTIDE SEQUENCE [LARGE SCALE GENOMIC DNA]</scope>
    <source>
        <strain evidence="2 3">DJ57</strain>
    </source>
</reference>
<organism evidence="2 3">
    <name type="scientific">Niastella vici</name>
    <dbReference type="NCBI Taxonomy" id="1703345"/>
    <lineage>
        <taxon>Bacteria</taxon>
        <taxon>Pseudomonadati</taxon>
        <taxon>Bacteroidota</taxon>
        <taxon>Chitinophagia</taxon>
        <taxon>Chitinophagales</taxon>
        <taxon>Chitinophagaceae</taxon>
        <taxon>Niastella</taxon>
    </lineage>
</organism>
<sequence length="337" mass="38420">MNRLTGILLGTIMLSIASTATTLAQNKVPAPKPAFADPVYDGAADPVIIWNKKKKAWWMFYTNRRANTNDSSGVRWVHGTRIGIATSTDGSTWQYMDTANINYRPNEGYTFWAPDVIENKGLYHMYLTYVPGIFDDWNHTRNIVHLTSTDLQNWKYESTLKLANDHVIDASVYRLPDGSWRLWYNNEKDGKSIYYADSKDLFHWEDKGKAIAARGEGPKVFRWKNSYWMIIDIWKGMDIYQSDDLLTWKRNANILEAPGRGNDDGAIGGHSDVVVNDGKAFVFYFTHPGRAKANRAPDQSLAARRSVIQVAELQLENGIITCDRDRPTYIQLKAVKK</sequence>
<evidence type="ECO:0000313" key="2">
    <source>
        <dbReference type="EMBL" id="OQP56869.1"/>
    </source>
</evidence>
<dbReference type="Gene3D" id="2.115.10.20">
    <property type="entry name" value="Glycosyl hydrolase domain, family 43"/>
    <property type="match status" value="1"/>
</dbReference>
<comment type="caution">
    <text evidence="2">The sequence shown here is derived from an EMBL/GenBank/DDBJ whole genome shotgun (WGS) entry which is preliminary data.</text>
</comment>
<name>A0A1V9FET4_9BACT</name>
<accession>A0A1V9FET4</accession>
<dbReference type="STRING" id="1703345.A3860_09810"/>
<dbReference type="Proteomes" id="UP000192796">
    <property type="component" value="Unassembled WGS sequence"/>
</dbReference>
<protein>
    <submittedName>
        <fullName evidence="2">Glycosyl hydrolase</fullName>
    </submittedName>
</protein>
<evidence type="ECO:0000313" key="3">
    <source>
        <dbReference type="Proteomes" id="UP000192796"/>
    </source>
</evidence>